<name>A0A0U9HP84_9FIRM</name>
<gene>
    <name evidence="3" type="ORF">TSYNT_6187</name>
</gene>
<evidence type="ECO:0000256" key="1">
    <source>
        <dbReference type="ARBA" id="ARBA00023002"/>
    </source>
</evidence>
<dbReference type="Proteomes" id="UP000062160">
    <property type="component" value="Unassembled WGS sequence"/>
</dbReference>
<dbReference type="PANTHER" id="PTHR43854:SF1">
    <property type="entry name" value="INDOLEPYRUVATE OXIDOREDUCTASE SUBUNIT IORB"/>
    <property type="match status" value="1"/>
</dbReference>
<reference evidence="3" key="1">
    <citation type="journal article" date="2016" name="Genome Announc.">
        <title>Draft Genome Sequence of the Syntrophic Lactate-Degrading Bacterium Tepidanaerobacter syntrophicus JLT.</title>
        <authorList>
            <person name="Matsuura N."/>
            <person name="Ohashi A."/>
            <person name="Tourlousse D.M."/>
            <person name="Sekiguchi Y."/>
        </authorList>
    </citation>
    <scope>NUCLEOTIDE SEQUENCE [LARGE SCALE GENOMIC DNA]</scope>
    <source>
        <strain evidence="3">JL</strain>
    </source>
</reference>
<dbReference type="Gene3D" id="3.40.920.10">
    <property type="entry name" value="Pyruvate-ferredoxin oxidoreductase, PFOR, domain III"/>
    <property type="match status" value="1"/>
</dbReference>
<dbReference type="RefSeq" id="WP_059031977.1">
    <property type="nucleotide sequence ID" value="NZ_BSDN01000003.1"/>
</dbReference>
<accession>A0A0U9HP84</accession>
<keyword evidence="4" id="KW-1185">Reference proteome</keyword>
<dbReference type="NCBIfam" id="NF005325">
    <property type="entry name" value="PRK06853.1-5"/>
    <property type="match status" value="1"/>
</dbReference>
<keyword evidence="1" id="KW-0560">Oxidoreductase</keyword>
<dbReference type="SUPFAM" id="SSF53323">
    <property type="entry name" value="Pyruvate-ferredoxin oxidoreductase, PFOR, domain III"/>
    <property type="match status" value="1"/>
</dbReference>
<dbReference type="Pfam" id="PF01558">
    <property type="entry name" value="POR"/>
    <property type="match status" value="1"/>
</dbReference>
<dbReference type="GO" id="GO:0016903">
    <property type="term" value="F:oxidoreductase activity, acting on the aldehyde or oxo group of donors"/>
    <property type="evidence" value="ECO:0007669"/>
    <property type="project" value="InterPro"/>
</dbReference>
<dbReference type="InterPro" id="IPR002869">
    <property type="entry name" value="Pyrv_flavodox_OxRed_cen"/>
</dbReference>
<dbReference type="InterPro" id="IPR019752">
    <property type="entry name" value="Pyrv/ketoisovalerate_OxRed_cat"/>
</dbReference>
<dbReference type="InterPro" id="IPR052198">
    <property type="entry name" value="IorB_Oxidoreductase"/>
</dbReference>
<dbReference type="STRING" id="224999.GCA_001485475_00813"/>
<evidence type="ECO:0000259" key="2">
    <source>
        <dbReference type="Pfam" id="PF01558"/>
    </source>
</evidence>
<proteinExistence type="predicted"/>
<dbReference type="EMBL" id="DF977000">
    <property type="protein sequence ID" value="GAQ24807.1"/>
    <property type="molecule type" value="Genomic_DNA"/>
</dbReference>
<keyword evidence="3" id="KW-0670">Pyruvate</keyword>
<sequence length="190" mass="20703">MTKSFLLAGVGGQGTILTSKILTEGLTQLGFDIKMSEIHGMAQRGGTVTTHIKFGEKVYSPIITSGEADVLLAFEKLEAARHLSYLKPGGTLIVNDYEIYPMSVLTGQVEYPENILDILKSTVPNTVVVNAYDIAKDAGSVRAQNIVLLGAAVKILGITDLDWEQIIKSYLPEKFHEMNIKAFNTGMREA</sequence>
<dbReference type="OrthoDB" id="9789125at2"/>
<feature type="domain" description="Pyruvate/ketoisovalerate oxidoreductase catalytic" evidence="2">
    <location>
        <begin position="11"/>
        <end position="187"/>
    </location>
</feature>
<evidence type="ECO:0000313" key="3">
    <source>
        <dbReference type="EMBL" id="GAQ24807.1"/>
    </source>
</evidence>
<dbReference type="PANTHER" id="PTHR43854">
    <property type="entry name" value="INDOLEPYRUVATE OXIDOREDUCTASE SUBUNIT IORB"/>
    <property type="match status" value="1"/>
</dbReference>
<protein>
    <submittedName>
        <fullName evidence="3">Indolepyruvate ferredoxin oxidoreductase beta subunit</fullName>
    </submittedName>
</protein>
<evidence type="ECO:0000313" key="4">
    <source>
        <dbReference type="Proteomes" id="UP000062160"/>
    </source>
</evidence>
<organism evidence="3">
    <name type="scientific">Tepidanaerobacter syntrophicus</name>
    <dbReference type="NCBI Taxonomy" id="224999"/>
    <lineage>
        <taxon>Bacteria</taxon>
        <taxon>Bacillati</taxon>
        <taxon>Bacillota</taxon>
        <taxon>Clostridia</taxon>
        <taxon>Thermosediminibacterales</taxon>
        <taxon>Tepidanaerobacteraceae</taxon>
        <taxon>Tepidanaerobacter</taxon>
    </lineage>
</organism>
<dbReference type="AlphaFoldDB" id="A0A0U9HP84"/>